<evidence type="ECO:0000313" key="14">
    <source>
        <dbReference type="Proteomes" id="UP000250443"/>
    </source>
</evidence>
<evidence type="ECO:0000256" key="9">
    <source>
        <dbReference type="PROSITE-ProRule" id="PRU01091"/>
    </source>
</evidence>
<keyword evidence="2" id="KW-0963">Cytoplasm</keyword>
<dbReference type="GO" id="GO:0005829">
    <property type="term" value="C:cytosol"/>
    <property type="evidence" value="ECO:0007669"/>
    <property type="project" value="TreeGrafter"/>
</dbReference>
<evidence type="ECO:0000256" key="5">
    <source>
        <dbReference type="ARBA" id="ARBA00023015"/>
    </source>
</evidence>
<dbReference type="InterPro" id="IPR001789">
    <property type="entry name" value="Sig_transdc_resp-reg_receiver"/>
</dbReference>
<dbReference type="GO" id="GO:0032993">
    <property type="term" value="C:protein-DNA complex"/>
    <property type="evidence" value="ECO:0007669"/>
    <property type="project" value="TreeGrafter"/>
</dbReference>
<evidence type="ECO:0000259" key="11">
    <source>
        <dbReference type="PROSITE" id="PS51755"/>
    </source>
</evidence>
<dbReference type="EMBL" id="UAUF01000015">
    <property type="protein sequence ID" value="SPZ16454.1"/>
    <property type="molecule type" value="Genomic_DNA"/>
</dbReference>
<feature type="modified residue" description="4-aspartylphosphate" evidence="8">
    <location>
        <position position="58"/>
    </location>
</feature>
<keyword evidence="15" id="KW-1185">Reference proteome</keyword>
<keyword evidence="7" id="KW-0804">Transcription</keyword>
<keyword evidence="6 9" id="KW-0238">DNA-binding</keyword>
<keyword evidence="3 8" id="KW-0597">Phosphoprotein</keyword>
<evidence type="ECO:0000313" key="13">
    <source>
        <dbReference type="EMBL" id="SPZ16454.1"/>
    </source>
</evidence>
<evidence type="ECO:0000256" key="2">
    <source>
        <dbReference type="ARBA" id="ARBA00022490"/>
    </source>
</evidence>
<dbReference type="InterPro" id="IPR011006">
    <property type="entry name" value="CheY-like_superfamily"/>
</dbReference>
<evidence type="ECO:0000256" key="3">
    <source>
        <dbReference type="ARBA" id="ARBA00022553"/>
    </source>
</evidence>
<evidence type="ECO:0000256" key="7">
    <source>
        <dbReference type="ARBA" id="ARBA00023163"/>
    </source>
</evidence>
<dbReference type="SMART" id="SM00448">
    <property type="entry name" value="REC"/>
    <property type="match status" value="1"/>
</dbReference>
<dbReference type="Pfam" id="PF00486">
    <property type="entry name" value="Trans_reg_C"/>
    <property type="match status" value="1"/>
</dbReference>
<dbReference type="Pfam" id="PF00072">
    <property type="entry name" value="Response_reg"/>
    <property type="match status" value="1"/>
</dbReference>
<dbReference type="InterPro" id="IPR039420">
    <property type="entry name" value="WalR-like"/>
</dbReference>
<evidence type="ECO:0000313" key="15">
    <source>
        <dbReference type="Proteomes" id="UP000626180"/>
    </source>
</evidence>
<gene>
    <name evidence="13" type="primary">ompR_5</name>
    <name evidence="12" type="ORF">IRZ65_11950</name>
    <name evidence="13" type="ORF">NCTC11842_05487</name>
</gene>
<reference evidence="13 14" key="1">
    <citation type="submission" date="2018-06" db="EMBL/GenBank/DDBJ databases">
        <authorList>
            <consortium name="Pathogen Informatics"/>
            <person name="Doyle S."/>
        </authorList>
    </citation>
    <scope>NUCLEOTIDE SEQUENCE [LARGE SCALE GENOMIC DNA]</scope>
    <source>
        <strain evidence="13 14">NCTC11842</strain>
    </source>
</reference>
<keyword evidence="5" id="KW-0805">Transcription regulation</keyword>
<evidence type="ECO:0000256" key="4">
    <source>
        <dbReference type="ARBA" id="ARBA00023012"/>
    </source>
</evidence>
<keyword evidence="4" id="KW-0902">Two-component regulatory system</keyword>
<dbReference type="InterPro" id="IPR001867">
    <property type="entry name" value="OmpR/PhoB-type_DNA-bd"/>
</dbReference>
<comment type="subcellular location">
    <subcellularLocation>
        <location evidence="1">Cytoplasm</location>
    </subcellularLocation>
</comment>
<dbReference type="EMBL" id="JADMCD010000005">
    <property type="protein sequence ID" value="MBF8641397.1"/>
    <property type="molecule type" value="Genomic_DNA"/>
</dbReference>
<evidence type="ECO:0000256" key="6">
    <source>
        <dbReference type="ARBA" id="ARBA00023125"/>
    </source>
</evidence>
<dbReference type="Proteomes" id="UP000250443">
    <property type="component" value="Unassembled WGS sequence"/>
</dbReference>
<evidence type="ECO:0000256" key="8">
    <source>
        <dbReference type="PROSITE-ProRule" id="PRU00169"/>
    </source>
</evidence>
<dbReference type="PROSITE" id="PS51755">
    <property type="entry name" value="OMPR_PHOB"/>
    <property type="match status" value="1"/>
</dbReference>
<dbReference type="GO" id="GO:0006355">
    <property type="term" value="P:regulation of DNA-templated transcription"/>
    <property type="evidence" value="ECO:0007669"/>
    <property type="project" value="InterPro"/>
</dbReference>
<dbReference type="Gene3D" id="6.10.250.690">
    <property type="match status" value="1"/>
</dbReference>
<dbReference type="PANTHER" id="PTHR48111">
    <property type="entry name" value="REGULATOR OF RPOS"/>
    <property type="match status" value="1"/>
</dbReference>
<dbReference type="Gene3D" id="1.10.10.10">
    <property type="entry name" value="Winged helix-like DNA-binding domain superfamily/Winged helix DNA-binding domain"/>
    <property type="match status" value="1"/>
</dbReference>
<name>A0A2X2DAQ3_PSELU</name>
<dbReference type="GO" id="GO:0000976">
    <property type="term" value="F:transcription cis-regulatory region binding"/>
    <property type="evidence" value="ECO:0007669"/>
    <property type="project" value="TreeGrafter"/>
</dbReference>
<evidence type="ECO:0000313" key="12">
    <source>
        <dbReference type="EMBL" id="MBF8641397.1"/>
    </source>
</evidence>
<evidence type="ECO:0000259" key="10">
    <source>
        <dbReference type="PROSITE" id="PS50110"/>
    </source>
</evidence>
<dbReference type="GO" id="GO:0000156">
    <property type="term" value="F:phosphorelay response regulator activity"/>
    <property type="evidence" value="ECO:0007669"/>
    <property type="project" value="TreeGrafter"/>
</dbReference>
<dbReference type="InterPro" id="IPR036388">
    <property type="entry name" value="WH-like_DNA-bd_sf"/>
</dbReference>
<dbReference type="Proteomes" id="UP000626180">
    <property type="component" value="Unassembled WGS sequence"/>
</dbReference>
<feature type="DNA-binding region" description="OmpR/PhoB-type" evidence="9">
    <location>
        <begin position="133"/>
        <end position="233"/>
    </location>
</feature>
<protein>
    <submittedName>
        <fullName evidence="12">Response regulator transcription factor</fullName>
    </submittedName>
    <submittedName>
        <fullName evidence="13">Two component transcriptional regulator</fullName>
    </submittedName>
</protein>
<proteinExistence type="predicted"/>
<sequence length="236" mass="26367">MNSFVSLLNILVVEDDPVLGMHLQAQLSARGHAVVLCSDACRVAALLKEQVFDLVVLDILLPNGNGLHLLEQIRSYSAVPVILVSALGSESDRIVGFQKGADDYLPKPFSMAELDVRIGALLRRIAFERSAMETAPTVQGELYFDLIRTDVVYKGQWAELTTTEFRILELLNRHAGEVLSKPVLYQEALQRAYSRYDRSLDMHVSHIRRKLQSIDYSACEVRTAWGKGYVLVCSSS</sequence>
<dbReference type="AlphaFoldDB" id="A0A2X2DAQ3"/>
<dbReference type="RefSeq" id="WP_010798941.1">
    <property type="nucleotide sequence ID" value="NZ_CP069263.1"/>
</dbReference>
<dbReference type="PANTHER" id="PTHR48111:SF39">
    <property type="entry name" value="TRANSCRIPTIONAL REGULATORY PROTEIN CPXR"/>
    <property type="match status" value="1"/>
</dbReference>
<dbReference type="PROSITE" id="PS50110">
    <property type="entry name" value="RESPONSE_REGULATORY"/>
    <property type="match status" value="1"/>
</dbReference>
<feature type="domain" description="OmpR/PhoB-type" evidence="11">
    <location>
        <begin position="133"/>
        <end position="233"/>
    </location>
</feature>
<dbReference type="SMART" id="SM00862">
    <property type="entry name" value="Trans_reg_C"/>
    <property type="match status" value="1"/>
</dbReference>
<dbReference type="Gene3D" id="3.40.50.2300">
    <property type="match status" value="1"/>
</dbReference>
<evidence type="ECO:0000256" key="1">
    <source>
        <dbReference type="ARBA" id="ARBA00004496"/>
    </source>
</evidence>
<accession>A0A2X2DAQ3</accession>
<feature type="domain" description="Response regulatory" evidence="10">
    <location>
        <begin position="9"/>
        <end position="122"/>
    </location>
</feature>
<dbReference type="CDD" id="cd00383">
    <property type="entry name" value="trans_reg_C"/>
    <property type="match status" value="1"/>
</dbReference>
<reference evidence="12 15" key="2">
    <citation type="submission" date="2020-10" db="EMBL/GenBank/DDBJ databases">
        <title>Genome sequences of Pseudomonas isolates.</title>
        <authorList>
            <person name="Wessels L."/>
            <person name="Reich F."/>
            <person name="Hammerl J."/>
        </authorList>
    </citation>
    <scope>NUCLEOTIDE SEQUENCE [LARGE SCALE GENOMIC DNA]</scope>
    <source>
        <strain evidence="12 15">20-MO00624-0</strain>
    </source>
</reference>
<dbReference type="SUPFAM" id="SSF52172">
    <property type="entry name" value="CheY-like"/>
    <property type="match status" value="1"/>
</dbReference>
<organism evidence="13 14">
    <name type="scientific">Pseudomonas luteola</name>
    <dbReference type="NCBI Taxonomy" id="47886"/>
    <lineage>
        <taxon>Bacteria</taxon>
        <taxon>Pseudomonadati</taxon>
        <taxon>Pseudomonadota</taxon>
        <taxon>Gammaproteobacteria</taxon>
        <taxon>Pseudomonadales</taxon>
        <taxon>Pseudomonadaceae</taxon>
        <taxon>Pseudomonas</taxon>
    </lineage>
</organism>